<name>A0A249XWY1_9CAUD</name>
<dbReference type="EMBL" id="MF001355">
    <property type="protein sequence ID" value="ASZ76432.1"/>
    <property type="molecule type" value="Genomic_DNA"/>
</dbReference>
<proteinExistence type="predicted"/>
<dbReference type="KEGG" id="vg:65109585"/>
<reference evidence="1 2" key="1">
    <citation type="submission" date="2017-04" db="EMBL/GenBank/DDBJ databases">
        <title>Complete Genome Sequence of Lytic Bacteriophage PM2 Infecting Proteus mirabilis Isolates.</title>
        <authorList>
            <person name="Kim D."/>
            <person name="Kim Y.J."/>
            <person name="Han B.K."/>
            <person name="Kim H."/>
        </authorList>
    </citation>
    <scope>NUCLEOTIDE SEQUENCE [LARGE SCALE GENOMIC DNA]</scope>
</reference>
<evidence type="ECO:0000313" key="1">
    <source>
        <dbReference type="EMBL" id="ASZ76432.1"/>
    </source>
</evidence>
<organism evidence="1 2">
    <name type="scientific">Proteus phage PM2</name>
    <dbReference type="NCBI Taxonomy" id="2025809"/>
    <lineage>
        <taxon>Viruses</taxon>
        <taxon>Duplodnaviria</taxon>
        <taxon>Heunggongvirae</taxon>
        <taxon>Uroviricota</taxon>
        <taxon>Caudoviricetes</taxon>
        <taxon>Pantevenvirales</taxon>
        <taxon>Straboviridae</taxon>
        <taxon>Bragavirus</taxon>
        <taxon>Bragavirus pm2</taxon>
    </lineage>
</organism>
<sequence>MNKELNTMVSQVAHEIHSEYLCYLFNEYPESATEFVEALNKKLLDICKDFEENND</sequence>
<dbReference type="RefSeq" id="YP_010092040.1">
    <property type="nucleotide sequence ID" value="NC_055727.1"/>
</dbReference>
<dbReference type="Proteomes" id="UP000257595">
    <property type="component" value="Segment"/>
</dbReference>
<dbReference type="GeneID" id="65109585"/>
<accession>A0A249XWY1</accession>
<protein>
    <submittedName>
        <fullName evidence="1">Uncharacterized protein</fullName>
    </submittedName>
</protein>
<evidence type="ECO:0000313" key="2">
    <source>
        <dbReference type="Proteomes" id="UP000257595"/>
    </source>
</evidence>
<keyword evidence="2" id="KW-1185">Reference proteome</keyword>